<dbReference type="EMBL" id="HBGG01029132">
    <property type="protein sequence ID" value="CAD9212858.1"/>
    <property type="molecule type" value="Transcribed_RNA"/>
</dbReference>
<evidence type="ECO:0000256" key="3">
    <source>
        <dbReference type="SAM" id="SignalP"/>
    </source>
</evidence>
<sequence length="292" mass="31886">MHIFLLFFLLALLSSTPALGGLLSSQHGFRCAVLNMRGCGELEVTSPQLFSARRGSTDDLRHALSFLSEELPQGTPIFAAGWSNGGSILLNALREYEQKGEGGAPCPLSGAVAMAVPYDMRLPSQALETPLGKFIYDRNFLRSLLPKAESFLTRWSADLTHIDAQAVRESQSLKDMEIHLISPMFGYQSVEEYYEDASTHDAVARISLPTLCISALDDPIALSDGIPLRAFSASATVGLACSRHGGHIGWPDLLHGNRATWSEVAAMQFFSAALRRLQRSDNEGTRTRIDMT</sequence>
<keyword evidence="3" id="KW-0732">Signal</keyword>
<comment type="similarity">
    <text evidence="1">Belongs to the AB hydrolase superfamily. AB hydrolase 4 family.</text>
</comment>
<dbReference type="GO" id="GO:0047372">
    <property type="term" value="F:monoacylglycerol lipase activity"/>
    <property type="evidence" value="ECO:0007669"/>
    <property type="project" value="TreeGrafter"/>
</dbReference>
<dbReference type="PANTHER" id="PTHR10794">
    <property type="entry name" value="ABHYDROLASE DOMAIN-CONTAINING PROTEIN"/>
    <property type="match status" value="1"/>
</dbReference>
<evidence type="ECO:0000256" key="1">
    <source>
        <dbReference type="ARBA" id="ARBA00010884"/>
    </source>
</evidence>
<proteinExistence type="inferred from homology"/>
<reference evidence="5" key="1">
    <citation type="submission" date="2021-01" db="EMBL/GenBank/DDBJ databases">
        <authorList>
            <person name="Corre E."/>
            <person name="Pelletier E."/>
            <person name="Niang G."/>
            <person name="Scheremetjew M."/>
            <person name="Finn R."/>
            <person name="Kale V."/>
            <person name="Holt S."/>
            <person name="Cochrane G."/>
            <person name="Meng A."/>
            <person name="Brown T."/>
            <person name="Cohen L."/>
        </authorList>
    </citation>
    <scope>NUCLEOTIDE SEQUENCE</scope>
    <source>
        <strain evidence="5">PLY429</strain>
    </source>
</reference>
<feature type="signal peptide" evidence="3">
    <location>
        <begin position="1"/>
        <end position="20"/>
    </location>
</feature>
<gene>
    <name evidence="5" type="ORF">TCHU04912_LOCUS15097</name>
</gene>
<dbReference type="InterPro" id="IPR000073">
    <property type="entry name" value="AB_hydrolase_1"/>
</dbReference>
<dbReference type="Gene3D" id="3.40.50.1820">
    <property type="entry name" value="alpha/beta hydrolase"/>
    <property type="match status" value="1"/>
</dbReference>
<feature type="domain" description="AB hydrolase-1" evidence="4">
    <location>
        <begin position="26"/>
        <end position="221"/>
    </location>
</feature>
<protein>
    <recommendedName>
        <fullName evidence="4">AB hydrolase-1 domain-containing protein</fullName>
    </recommendedName>
</protein>
<dbReference type="PANTHER" id="PTHR10794:SF63">
    <property type="entry name" value="ALPHA_BETA HYDROLASE 1, ISOFORM A"/>
    <property type="match status" value="1"/>
</dbReference>
<dbReference type="AlphaFoldDB" id="A0A7S1SYD1"/>
<feature type="active site" description="Charge relay system" evidence="2">
    <location>
        <position position="83"/>
    </location>
</feature>
<dbReference type="SUPFAM" id="SSF53474">
    <property type="entry name" value="alpha/beta-Hydrolases"/>
    <property type="match status" value="1"/>
</dbReference>
<dbReference type="GO" id="GO:0034338">
    <property type="term" value="F:short-chain carboxylesterase activity"/>
    <property type="evidence" value="ECO:0007669"/>
    <property type="project" value="TreeGrafter"/>
</dbReference>
<feature type="active site" description="Charge relay system" evidence="2">
    <location>
        <position position="247"/>
    </location>
</feature>
<dbReference type="Pfam" id="PF00561">
    <property type="entry name" value="Abhydrolase_1"/>
    <property type="match status" value="1"/>
</dbReference>
<evidence type="ECO:0000256" key="2">
    <source>
        <dbReference type="PIRSR" id="PIRSR005211-1"/>
    </source>
</evidence>
<dbReference type="InterPro" id="IPR029058">
    <property type="entry name" value="AB_hydrolase_fold"/>
</dbReference>
<dbReference type="PIRSF" id="PIRSF005211">
    <property type="entry name" value="Ab_hydro_YheT"/>
    <property type="match status" value="1"/>
</dbReference>
<organism evidence="5">
    <name type="scientific">Tetraselmis chuii</name>
    <dbReference type="NCBI Taxonomy" id="63592"/>
    <lineage>
        <taxon>Eukaryota</taxon>
        <taxon>Viridiplantae</taxon>
        <taxon>Chlorophyta</taxon>
        <taxon>core chlorophytes</taxon>
        <taxon>Chlorodendrophyceae</taxon>
        <taxon>Chlorodendrales</taxon>
        <taxon>Chlorodendraceae</taxon>
        <taxon>Tetraselmis</taxon>
    </lineage>
</organism>
<dbReference type="InterPro" id="IPR050960">
    <property type="entry name" value="AB_hydrolase_4_sf"/>
</dbReference>
<accession>A0A7S1SYD1</accession>
<feature type="active site" description="Charge relay system" evidence="2">
    <location>
        <position position="218"/>
    </location>
</feature>
<feature type="chain" id="PRO_5030911531" description="AB hydrolase-1 domain-containing protein" evidence="3">
    <location>
        <begin position="21"/>
        <end position="292"/>
    </location>
</feature>
<dbReference type="InterPro" id="IPR012020">
    <property type="entry name" value="ABHD4"/>
</dbReference>
<evidence type="ECO:0000259" key="4">
    <source>
        <dbReference type="Pfam" id="PF00561"/>
    </source>
</evidence>
<evidence type="ECO:0000313" key="5">
    <source>
        <dbReference type="EMBL" id="CAD9212858.1"/>
    </source>
</evidence>
<name>A0A7S1SYD1_9CHLO</name>